<keyword evidence="1" id="KW-0175">Coiled coil</keyword>
<dbReference type="STRING" id="1441095.AM592_19625"/>
<dbReference type="AlphaFoldDB" id="A0A0M4FJW8"/>
<evidence type="ECO:0000256" key="1">
    <source>
        <dbReference type="SAM" id="Coils"/>
    </source>
</evidence>
<evidence type="ECO:0000313" key="3">
    <source>
        <dbReference type="Proteomes" id="UP000067625"/>
    </source>
</evidence>
<feature type="coiled-coil region" evidence="1">
    <location>
        <begin position="19"/>
        <end position="46"/>
    </location>
</feature>
<reference evidence="2 3" key="2">
    <citation type="journal article" date="2016" name="Int. J. Syst. Evol. Microbiol.">
        <title>Bacillus gobiensis sp. nov., isolated from a soil sample.</title>
        <authorList>
            <person name="Liu B."/>
            <person name="Liu G.H."/>
            <person name="Cetin S."/>
            <person name="Schumann P."/>
            <person name="Pan Z.Z."/>
            <person name="Chen Q.Q."/>
        </authorList>
    </citation>
    <scope>NUCLEOTIDE SEQUENCE [LARGE SCALE GENOMIC DNA]</scope>
    <source>
        <strain evidence="2 3">FJAT-4402</strain>
    </source>
</reference>
<gene>
    <name evidence="2" type="ORF">AM592_19625</name>
</gene>
<accession>A0A0M4FJW8</accession>
<dbReference type="Proteomes" id="UP000067625">
    <property type="component" value="Chromosome"/>
</dbReference>
<dbReference type="RefSeq" id="WP_053605349.1">
    <property type="nucleotide sequence ID" value="NZ_CP012600.1"/>
</dbReference>
<sequence>MHGQEAEDFTITKELLSHYHHLSIKSKDLNEELNQLKKVFNDYFDRTAGKQMKGEIQIGDYKLQRQIRKTESFHDVKTVEKLEELRLTDCIVKKPDKEKIEAAITLGILSSEDLNDCIIKKTSQAIVLKEISR</sequence>
<dbReference type="PATRIC" id="fig|1441095.3.peg.4340"/>
<name>A0A0M4FJW8_9BACI</name>
<protein>
    <submittedName>
        <fullName evidence="2">Uncharacterized protein</fullName>
    </submittedName>
</protein>
<evidence type="ECO:0000313" key="2">
    <source>
        <dbReference type="EMBL" id="ALC83499.1"/>
    </source>
</evidence>
<dbReference type="EMBL" id="CP012600">
    <property type="protein sequence ID" value="ALC83499.1"/>
    <property type="molecule type" value="Genomic_DNA"/>
</dbReference>
<dbReference type="OrthoDB" id="2704409at2"/>
<organism evidence="2 3">
    <name type="scientific">Bacillus gobiensis</name>
    <dbReference type="NCBI Taxonomy" id="1441095"/>
    <lineage>
        <taxon>Bacteria</taxon>
        <taxon>Bacillati</taxon>
        <taxon>Bacillota</taxon>
        <taxon>Bacilli</taxon>
        <taxon>Bacillales</taxon>
        <taxon>Bacillaceae</taxon>
        <taxon>Bacillus</taxon>
    </lineage>
</organism>
<keyword evidence="3" id="KW-1185">Reference proteome</keyword>
<proteinExistence type="predicted"/>
<reference evidence="3" key="1">
    <citation type="submission" date="2015-08" db="EMBL/GenBank/DDBJ databases">
        <title>Genome sequencing project for genomic taxonomy and phylogenomics of Bacillus-like bacteria.</title>
        <authorList>
            <person name="Liu B."/>
            <person name="Wang J."/>
            <person name="Zhu Y."/>
            <person name="Liu G."/>
            <person name="Chen Q."/>
            <person name="Chen Z."/>
            <person name="Lan J."/>
            <person name="Che J."/>
            <person name="Ge C."/>
            <person name="Shi H."/>
            <person name="Pan Z."/>
            <person name="Liu X."/>
        </authorList>
    </citation>
    <scope>NUCLEOTIDE SEQUENCE [LARGE SCALE GENOMIC DNA]</scope>
    <source>
        <strain evidence="3">FJAT-4402</strain>
    </source>
</reference>